<feature type="compositionally biased region" description="Basic and acidic residues" evidence="9">
    <location>
        <begin position="177"/>
        <end position="187"/>
    </location>
</feature>
<evidence type="ECO:0000313" key="12">
    <source>
        <dbReference type="Proteomes" id="UP000664203"/>
    </source>
</evidence>
<evidence type="ECO:0000256" key="1">
    <source>
        <dbReference type="ARBA" id="ARBA00001947"/>
    </source>
</evidence>
<dbReference type="NCBIfam" id="TIGR00587">
    <property type="entry name" value="nfo"/>
    <property type="match status" value="1"/>
</dbReference>
<dbReference type="PROSITE" id="PS51432">
    <property type="entry name" value="AP_NUCLEASE_F2_4"/>
    <property type="match status" value="1"/>
</dbReference>
<accession>A0A8H3FK53</accession>
<dbReference type="GO" id="GO:0003677">
    <property type="term" value="F:DNA binding"/>
    <property type="evidence" value="ECO:0007669"/>
    <property type="project" value="InterPro"/>
</dbReference>
<name>A0A8H3FK53_9LECA</name>
<keyword evidence="4" id="KW-0479">Metal-binding</keyword>
<feature type="compositionally biased region" description="Basic and acidic residues" evidence="9">
    <location>
        <begin position="122"/>
        <end position="140"/>
    </location>
</feature>
<feature type="region of interest" description="Disordered" evidence="9">
    <location>
        <begin position="570"/>
        <end position="593"/>
    </location>
</feature>
<dbReference type="AlphaFoldDB" id="A0A8H3FK53"/>
<evidence type="ECO:0000256" key="2">
    <source>
        <dbReference type="ARBA" id="ARBA00005340"/>
    </source>
</evidence>
<evidence type="ECO:0000256" key="4">
    <source>
        <dbReference type="ARBA" id="ARBA00022723"/>
    </source>
</evidence>
<dbReference type="InterPro" id="IPR018246">
    <property type="entry name" value="AP_endonuc_F2_Zn_BS"/>
</dbReference>
<comment type="cofactor">
    <cofactor evidence="1">
        <name>Zn(2+)</name>
        <dbReference type="ChEBI" id="CHEBI:29105"/>
    </cofactor>
</comment>
<organism evidence="11 12">
    <name type="scientific">Alectoria fallacina</name>
    <dbReference type="NCBI Taxonomy" id="1903189"/>
    <lineage>
        <taxon>Eukaryota</taxon>
        <taxon>Fungi</taxon>
        <taxon>Dikarya</taxon>
        <taxon>Ascomycota</taxon>
        <taxon>Pezizomycotina</taxon>
        <taxon>Lecanoromycetes</taxon>
        <taxon>OSLEUM clade</taxon>
        <taxon>Lecanoromycetidae</taxon>
        <taxon>Lecanorales</taxon>
        <taxon>Lecanorineae</taxon>
        <taxon>Parmeliaceae</taxon>
        <taxon>Alectoria</taxon>
    </lineage>
</organism>
<dbReference type="GO" id="GO:0008270">
    <property type="term" value="F:zinc ion binding"/>
    <property type="evidence" value="ECO:0007669"/>
    <property type="project" value="InterPro"/>
</dbReference>
<dbReference type="GO" id="GO:0005739">
    <property type="term" value="C:mitochondrion"/>
    <property type="evidence" value="ECO:0007669"/>
    <property type="project" value="TreeGrafter"/>
</dbReference>
<sequence>MTASKRLTDPPQSSSMSQRRRSAANVAVDSPTSKRPPRAPRSSNPATGVEANDVEDRDTPRSSVKRKKTEAAITQEVSAALPDREFPKETKQRKKVKQETKDTEEEESQAEESSKKAKRKRKVEEGQEPADPRIKRDTTKTAKGKSIVKIEEAEIEVSEPSPKKTKRKKATEVTFDDTVKDEALPKDLRRKTKVKEEDEEVQKGEEDRKKTKRRRKTKEEKESEAMPLAARTDGLRMFVGAHVSGAKGVQNSVANCVHIGGNAFAMFLKSQKKWENPPLQNDHRDQFKAFCGEHKYDAASHILPHGSYLVNLAQEDAEKATQAYNAFLDDLNRCESLGIRLYNFHPGWTGSHPRPSAIARIAKALNRAHSATNSVTLVLETMAGSGNVIGSTFEDLRDIISLVDDKKRIGVCLDTCHVHAAGYDLRTPTAFKKTMDDFDKIVGMEYLSALHLNDSKAPFDSHRDLHQNIGLGFLGLRAFHNVMNEPRFEGLPMVLETPIDHKDEETGKDVEDKGVWAREIKMLEGFIGVDADGDEFQAMEKELADRGADERAKYQEQFERKVEKDKKAMEMGQMKLHFGRKKKVNEAGTDNEA</sequence>
<dbReference type="Proteomes" id="UP000664203">
    <property type="component" value="Unassembled WGS sequence"/>
</dbReference>
<dbReference type="GO" id="GO:0005634">
    <property type="term" value="C:nucleus"/>
    <property type="evidence" value="ECO:0007669"/>
    <property type="project" value="TreeGrafter"/>
</dbReference>
<comment type="similarity">
    <text evidence="2">Belongs to the AP endonuclease 2 family.</text>
</comment>
<dbReference type="CDD" id="cd00019">
    <property type="entry name" value="AP2Ec"/>
    <property type="match status" value="1"/>
</dbReference>
<keyword evidence="7" id="KW-0862">Zinc</keyword>
<dbReference type="EMBL" id="CAJPDR010000210">
    <property type="protein sequence ID" value="CAF9926028.1"/>
    <property type="molecule type" value="Genomic_DNA"/>
</dbReference>
<dbReference type="InterPro" id="IPR013022">
    <property type="entry name" value="Xyl_isomerase-like_TIM-brl"/>
</dbReference>
<feature type="region of interest" description="Disordered" evidence="9">
    <location>
        <begin position="1"/>
        <end position="226"/>
    </location>
</feature>
<dbReference type="InterPro" id="IPR001719">
    <property type="entry name" value="AP_endonuc_2"/>
</dbReference>
<dbReference type="GO" id="GO:0003906">
    <property type="term" value="F:DNA-(apurinic or apyrimidinic site) endonuclease activity"/>
    <property type="evidence" value="ECO:0007669"/>
    <property type="project" value="TreeGrafter"/>
</dbReference>
<dbReference type="SMART" id="SM00518">
    <property type="entry name" value="AP2Ec"/>
    <property type="match status" value="1"/>
</dbReference>
<dbReference type="HAMAP" id="MF_00152">
    <property type="entry name" value="Nfo"/>
    <property type="match status" value="1"/>
</dbReference>
<dbReference type="Pfam" id="PF01261">
    <property type="entry name" value="AP_endonuc_2"/>
    <property type="match status" value="1"/>
</dbReference>
<evidence type="ECO:0000256" key="7">
    <source>
        <dbReference type="ARBA" id="ARBA00022833"/>
    </source>
</evidence>
<dbReference type="InterPro" id="IPR036237">
    <property type="entry name" value="Xyl_isomerase-like_sf"/>
</dbReference>
<gene>
    <name evidence="11" type="ORF">ALECFALPRED_003340</name>
</gene>
<dbReference type="PROSITE" id="PS00730">
    <property type="entry name" value="AP_NUCLEASE_F2_2"/>
    <property type="match status" value="1"/>
</dbReference>
<keyword evidence="12" id="KW-1185">Reference proteome</keyword>
<reference evidence="11" key="1">
    <citation type="submission" date="2021-03" db="EMBL/GenBank/DDBJ databases">
        <authorList>
            <person name="Tagirdzhanova G."/>
        </authorList>
    </citation>
    <scope>NUCLEOTIDE SEQUENCE</scope>
</reference>
<evidence type="ECO:0000313" key="11">
    <source>
        <dbReference type="EMBL" id="CAF9926028.1"/>
    </source>
</evidence>
<dbReference type="GO" id="GO:0008081">
    <property type="term" value="F:phosphoric diester hydrolase activity"/>
    <property type="evidence" value="ECO:0007669"/>
    <property type="project" value="TreeGrafter"/>
</dbReference>
<keyword evidence="8" id="KW-0234">DNA repair</keyword>
<keyword evidence="5" id="KW-0227">DNA damage</keyword>
<evidence type="ECO:0000256" key="3">
    <source>
        <dbReference type="ARBA" id="ARBA00021759"/>
    </source>
</evidence>
<keyword evidence="6" id="KW-0378">Hydrolase</keyword>
<evidence type="ECO:0000256" key="6">
    <source>
        <dbReference type="ARBA" id="ARBA00022801"/>
    </source>
</evidence>
<evidence type="ECO:0000256" key="9">
    <source>
        <dbReference type="SAM" id="MobiDB-lite"/>
    </source>
</evidence>
<feature type="domain" description="Xylose isomerase-like TIM barrel" evidence="10">
    <location>
        <begin position="254"/>
        <end position="520"/>
    </location>
</feature>
<evidence type="ECO:0000256" key="5">
    <source>
        <dbReference type="ARBA" id="ARBA00022763"/>
    </source>
</evidence>
<dbReference type="GO" id="GO:0006284">
    <property type="term" value="P:base-excision repair"/>
    <property type="evidence" value="ECO:0007669"/>
    <property type="project" value="TreeGrafter"/>
</dbReference>
<dbReference type="SUPFAM" id="SSF51658">
    <property type="entry name" value="Xylose isomerase-like"/>
    <property type="match status" value="1"/>
</dbReference>
<evidence type="ECO:0000259" key="10">
    <source>
        <dbReference type="Pfam" id="PF01261"/>
    </source>
</evidence>
<dbReference type="Gene3D" id="3.20.20.150">
    <property type="entry name" value="Divalent-metal-dependent TIM barrel enzymes"/>
    <property type="match status" value="1"/>
</dbReference>
<comment type="caution">
    <text evidence="11">The sequence shown here is derived from an EMBL/GenBank/DDBJ whole genome shotgun (WGS) entry which is preliminary data.</text>
</comment>
<protein>
    <recommendedName>
        <fullName evidence="3">Apurinic-apyrimidinic endonuclease 1</fullName>
    </recommendedName>
</protein>
<dbReference type="PANTHER" id="PTHR21445:SF0">
    <property type="entry name" value="APURINIC-APYRIMIDINIC ENDONUCLEASE"/>
    <property type="match status" value="1"/>
</dbReference>
<dbReference type="FunFam" id="3.20.20.150:FF:000001">
    <property type="entry name" value="Probable endonuclease 4"/>
    <property type="match status" value="1"/>
</dbReference>
<proteinExistence type="inferred from homology"/>
<dbReference type="OrthoDB" id="7663182at2759"/>
<evidence type="ECO:0000256" key="8">
    <source>
        <dbReference type="ARBA" id="ARBA00023204"/>
    </source>
</evidence>
<dbReference type="PANTHER" id="PTHR21445">
    <property type="entry name" value="ENDONUCLEASE IV ENDODEOXYRIBONUCLEASE IV"/>
    <property type="match status" value="1"/>
</dbReference>